<evidence type="ECO:0000256" key="9">
    <source>
        <dbReference type="ARBA" id="ARBA00022989"/>
    </source>
</evidence>
<keyword evidence="6" id="KW-0547">Nucleotide-binding</keyword>
<evidence type="ECO:0000256" key="2">
    <source>
        <dbReference type="ARBA" id="ARBA00012513"/>
    </source>
</evidence>
<reference evidence="14 15" key="1">
    <citation type="submission" date="2019-01" db="EMBL/GenBank/DDBJ databases">
        <title>Sequencing of cultivated peanut Arachis hypogaea provides insights into genome evolution and oil improvement.</title>
        <authorList>
            <person name="Chen X."/>
        </authorList>
    </citation>
    <scope>NUCLEOTIDE SEQUENCE [LARGE SCALE GENOMIC DNA]</scope>
    <source>
        <strain evidence="15">cv. Fuhuasheng</strain>
        <tissue evidence="14">Leaves</tissue>
    </source>
</reference>
<evidence type="ECO:0000256" key="3">
    <source>
        <dbReference type="ARBA" id="ARBA00022553"/>
    </source>
</evidence>
<evidence type="ECO:0000256" key="5">
    <source>
        <dbReference type="ARBA" id="ARBA00022692"/>
    </source>
</evidence>
<dbReference type="AlphaFoldDB" id="A0A445D5T2"/>
<accession>A0A445D5T2</accession>
<comment type="caution">
    <text evidence="14">The sequence shown here is derived from an EMBL/GenBank/DDBJ whole genome shotgun (WGS) entry which is preliminary data.</text>
</comment>
<dbReference type="Proteomes" id="UP000289738">
    <property type="component" value="Chromosome A05"/>
</dbReference>
<sequence length="162" mass="18345">MRTFGYVALEYACTGMLTEKNDVYNFGILIMEIIIGRSPVDYNRPQGEVNLIEWLKTIVGNKKSEELINPNLLQKSSLKALKLCSVDATKRPKIRHIIHMLEADEILFCDERKGLEGNRCDPTAIIIMSKRTLAEIESELVERSLIEVKMIIAVKILSIPLG</sequence>
<keyword evidence="10" id="KW-0472">Membrane</keyword>
<keyword evidence="5" id="KW-0812">Transmembrane</keyword>
<keyword evidence="3" id="KW-0597">Phosphoprotein</keyword>
<dbReference type="EC" id="2.7.11.1" evidence="2"/>
<name>A0A445D5T2_ARAHY</name>
<dbReference type="GO" id="GO:0016020">
    <property type="term" value="C:membrane"/>
    <property type="evidence" value="ECO:0007669"/>
    <property type="project" value="UniProtKB-SubCell"/>
</dbReference>
<dbReference type="GO" id="GO:0005524">
    <property type="term" value="F:ATP binding"/>
    <property type="evidence" value="ECO:0007669"/>
    <property type="project" value="UniProtKB-KW"/>
</dbReference>
<feature type="domain" description="Serine-threonine/tyrosine-protein kinase catalytic" evidence="13">
    <location>
        <begin position="6"/>
        <end position="101"/>
    </location>
</feature>
<keyword evidence="7" id="KW-0418">Kinase</keyword>
<evidence type="ECO:0000256" key="10">
    <source>
        <dbReference type="ARBA" id="ARBA00023136"/>
    </source>
</evidence>
<dbReference type="Gene3D" id="1.10.510.10">
    <property type="entry name" value="Transferase(Phosphotransferase) domain 1"/>
    <property type="match status" value="1"/>
</dbReference>
<gene>
    <name evidence="14" type="ORF">Ahy_A05g024467</name>
</gene>
<dbReference type="InterPro" id="IPR001245">
    <property type="entry name" value="Ser-Thr/Tyr_kinase_cat_dom"/>
</dbReference>
<dbReference type="InterPro" id="IPR052232">
    <property type="entry name" value="RLK_Ser/Thr-Kinase"/>
</dbReference>
<evidence type="ECO:0000256" key="6">
    <source>
        <dbReference type="ARBA" id="ARBA00022741"/>
    </source>
</evidence>
<proteinExistence type="predicted"/>
<keyword evidence="15" id="KW-1185">Reference proteome</keyword>
<comment type="catalytic activity">
    <reaction evidence="12">
        <text>L-seryl-[protein] + ATP = O-phospho-L-seryl-[protein] + ADP + H(+)</text>
        <dbReference type="Rhea" id="RHEA:17989"/>
        <dbReference type="Rhea" id="RHEA-COMP:9863"/>
        <dbReference type="Rhea" id="RHEA-COMP:11604"/>
        <dbReference type="ChEBI" id="CHEBI:15378"/>
        <dbReference type="ChEBI" id="CHEBI:29999"/>
        <dbReference type="ChEBI" id="CHEBI:30616"/>
        <dbReference type="ChEBI" id="CHEBI:83421"/>
        <dbReference type="ChEBI" id="CHEBI:456216"/>
        <dbReference type="EC" id="2.7.11.1"/>
    </reaction>
</comment>
<dbReference type="PANTHER" id="PTHR47984">
    <property type="entry name" value="OS01G0323000 PROTEIN"/>
    <property type="match status" value="1"/>
</dbReference>
<organism evidence="14 15">
    <name type="scientific">Arachis hypogaea</name>
    <name type="common">Peanut</name>
    <dbReference type="NCBI Taxonomy" id="3818"/>
    <lineage>
        <taxon>Eukaryota</taxon>
        <taxon>Viridiplantae</taxon>
        <taxon>Streptophyta</taxon>
        <taxon>Embryophyta</taxon>
        <taxon>Tracheophyta</taxon>
        <taxon>Spermatophyta</taxon>
        <taxon>Magnoliopsida</taxon>
        <taxon>eudicotyledons</taxon>
        <taxon>Gunneridae</taxon>
        <taxon>Pentapetalae</taxon>
        <taxon>rosids</taxon>
        <taxon>fabids</taxon>
        <taxon>Fabales</taxon>
        <taxon>Fabaceae</taxon>
        <taxon>Papilionoideae</taxon>
        <taxon>50 kb inversion clade</taxon>
        <taxon>dalbergioids sensu lato</taxon>
        <taxon>Dalbergieae</taxon>
        <taxon>Pterocarpus clade</taxon>
        <taxon>Arachis</taxon>
    </lineage>
</organism>
<evidence type="ECO:0000259" key="13">
    <source>
        <dbReference type="Pfam" id="PF07714"/>
    </source>
</evidence>
<dbReference type="PANTHER" id="PTHR47984:SF22">
    <property type="entry name" value="OS03G0125600 PROTEIN"/>
    <property type="match status" value="1"/>
</dbReference>
<evidence type="ECO:0000256" key="11">
    <source>
        <dbReference type="ARBA" id="ARBA00047899"/>
    </source>
</evidence>
<evidence type="ECO:0000313" key="15">
    <source>
        <dbReference type="Proteomes" id="UP000289738"/>
    </source>
</evidence>
<dbReference type="STRING" id="3818.A0A445D5T2"/>
<keyword evidence="9" id="KW-1133">Transmembrane helix</keyword>
<evidence type="ECO:0000256" key="1">
    <source>
        <dbReference type="ARBA" id="ARBA00004167"/>
    </source>
</evidence>
<keyword evidence="4" id="KW-0808">Transferase</keyword>
<comment type="catalytic activity">
    <reaction evidence="11">
        <text>L-threonyl-[protein] + ATP = O-phospho-L-threonyl-[protein] + ADP + H(+)</text>
        <dbReference type="Rhea" id="RHEA:46608"/>
        <dbReference type="Rhea" id="RHEA-COMP:11060"/>
        <dbReference type="Rhea" id="RHEA-COMP:11605"/>
        <dbReference type="ChEBI" id="CHEBI:15378"/>
        <dbReference type="ChEBI" id="CHEBI:30013"/>
        <dbReference type="ChEBI" id="CHEBI:30616"/>
        <dbReference type="ChEBI" id="CHEBI:61977"/>
        <dbReference type="ChEBI" id="CHEBI:456216"/>
        <dbReference type="EC" id="2.7.11.1"/>
    </reaction>
</comment>
<evidence type="ECO:0000256" key="12">
    <source>
        <dbReference type="ARBA" id="ARBA00048679"/>
    </source>
</evidence>
<dbReference type="InterPro" id="IPR011009">
    <property type="entry name" value="Kinase-like_dom_sf"/>
</dbReference>
<evidence type="ECO:0000256" key="8">
    <source>
        <dbReference type="ARBA" id="ARBA00022840"/>
    </source>
</evidence>
<dbReference type="EMBL" id="SDMP01000005">
    <property type="protein sequence ID" value="RYR58607.1"/>
    <property type="molecule type" value="Genomic_DNA"/>
</dbReference>
<dbReference type="SUPFAM" id="SSF56112">
    <property type="entry name" value="Protein kinase-like (PK-like)"/>
    <property type="match status" value="1"/>
</dbReference>
<dbReference type="GO" id="GO:0004674">
    <property type="term" value="F:protein serine/threonine kinase activity"/>
    <property type="evidence" value="ECO:0007669"/>
    <property type="project" value="UniProtKB-EC"/>
</dbReference>
<dbReference type="Pfam" id="PF07714">
    <property type="entry name" value="PK_Tyr_Ser-Thr"/>
    <property type="match status" value="1"/>
</dbReference>
<protein>
    <recommendedName>
        <fullName evidence="2">non-specific serine/threonine protein kinase</fullName>
        <ecNumber evidence="2">2.7.11.1</ecNumber>
    </recommendedName>
</protein>
<evidence type="ECO:0000256" key="4">
    <source>
        <dbReference type="ARBA" id="ARBA00022679"/>
    </source>
</evidence>
<evidence type="ECO:0000256" key="7">
    <source>
        <dbReference type="ARBA" id="ARBA00022777"/>
    </source>
</evidence>
<evidence type="ECO:0000313" key="14">
    <source>
        <dbReference type="EMBL" id="RYR58607.1"/>
    </source>
</evidence>
<keyword evidence="8" id="KW-0067">ATP-binding</keyword>
<comment type="subcellular location">
    <subcellularLocation>
        <location evidence="1">Membrane</location>
        <topology evidence="1">Single-pass membrane protein</topology>
    </subcellularLocation>
</comment>